<organism evidence="1 2">
    <name type="scientific">Mycena metata</name>
    <dbReference type="NCBI Taxonomy" id="1033252"/>
    <lineage>
        <taxon>Eukaryota</taxon>
        <taxon>Fungi</taxon>
        <taxon>Dikarya</taxon>
        <taxon>Basidiomycota</taxon>
        <taxon>Agaricomycotina</taxon>
        <taxon>Agaricomycetes</taxon>
        <taxon>Agaricomycetidae</taxon>
        <taxon>Agaricales</taxon>
        <taxon>Marasmiineae</taxon>
        <taxon>Mycenaceae</taxon>
        <taxon>Mycena</taxon>
    </lineage>
</organism>
<name>A0AAD7JT92_9AGAR</name>
<dbReference type="EMBL" id="JARKIB010000017">
    <property type="protein sequence ID" value="KAJ7770055.1"/>
    <property type="molecule type" value="Genomic_DNA"/>
</dbReference>
<comment type="caution">
    <text evidence="1">The sequence shown here is derived from an EMBL/GenBank/DDBJ whole genome shotgun (WGS) entry which is preliminary data.</text>
</comment>
<dbReference type="Proteomes" id="UP001215598">
    <property type="component" value="Unassembled WGS sequence"/>
</dbReference>
<reference evidence="1" key="1">
    <citation type="submission" date="2023-03" db="EMBL/GenBank/DDBJ databases">
        <title>Massive genome expansion in bonnet fungi (Mycena s.s.) driven by repeated elements and novel gene families across ecological guilds.</title>
        <authorList>
            <consortium name="Lawrence Berkeley National Laboratory"/>
            <person name="Harder C.B."/>
            <person name="Miyauchi S."/>
            <person name="Viragh M."/>
            <person name="Kuo A."/>
            <person name="Thoen E."/>
            <person name="Andreopoulos B."/>
            <person name="Lu D."/>
            <person name="Skrede I."/>
            <person name="Drula E."/>
            <person name="Henrissat B."/>
            <person name="Morin E."/>
            <person name="Kohler A."/>
            <person name="Barry K."/>
            <person name="LaButti K."/>
            <person name="Morin E."/>
            <person name="Salamov A."/>
            <person name="Lipzen A."/>
            <person name="Mereny Z."/>
            <person name="Hegedus B."/>
            <person name="Baldrian P."/>
            <person name="Stursova M."/>
            <person name="Weitz H."/>
            <person name="Taylor A."/>
            <person name="Grigoriev I.V."/>
            <person name="Nagy L.G."/>
            <person name="Martin F."/>
            <person name="Kauserud H."/>
        </authorList>
    </citation>
    <scope>NUCLEOTIDE SEQUENCE</scope>
    <source>
        <strain evidence="1">CBHHK182m</strain>
    </source>
</reference>
<dbReference type="AlphaFoldDB" id="A0AAD7JT92"/>
<evidence type="ECO:0000313" key="1">
    <source>
        <dbReference type="EMBL" id="KAJ7770055.1"/>
    </source>
</evidence>
<protein>
    <submittedName>
        <fullName evidence="1">Uncharacterized protein</fullName>
    </submittedName>
</protein>
<keyword evidence="2" id="KW-1185">Reference proteome</keyword>
<sequence length="200" mass="22416">MSIEIGPLISGRFHGCIPVHRFTAELVLEGNGCVGRCDVDCGSVICLTQRFVQQRFLEDLFLRWGLAFRTSHSRIAFYTCAKVLLRNAKANPRRDARGWDGMGWDSGGGAKKKRGELGGGESLYSARYPTYVRAVGVIEMTRVGNGEIRQDGSVVRSYNKGISSVRVVTRWGRIGWGWNGVGWDWWNLAEYEKNQMSMMG</sequence>
<accession>A0AAD7JT92</accession>
<gene>
    <name evidence="1" type="ORF">B0H16DRAFT_1452420</name>
</gene>
<proteinExistence type="predicted"/>
<evidence type="ECO:0000313" key="2">
    <source>
        <dbReference type="Proteomes" id="UP001215598"/>
    </source>
</evidence>